<protein>
    <submittedName>
        <fullName evidence="2">Tetratricopeptide-like helical domain</fullName>
    </submittedName>
</protein>
<dbReference type="Gene3D" id="1.25.40.10">
    <property type="entry name" value="Tetratricopeptide repeat domain"/>
    <property type="match status" value="1"/>
</dbReference>
<reference evidence="2 3" key="1">
    <citation type="submission" date="2019-03" db="EMBL/GenBank/DDBJ databases">
        <authorList>
            <person name="Nijsse B."/>
        </authorList>
    </citation>
    <scope>NUCLEOTIDE SEQUENCE [LARGE SCALE GENOMIC DNA]</scope>
    <source>
        <strain evidence="2">Desulfoluna butyratoxydans MSL71</strain>
    </source>
</reference>
<keyword evidence="1" id="KW-0472">Membrane</keyword>
<keyword evidence="1" id="KW-0812">Transmembrane</keyword>
<name>A0A4U8YL16_9BACT</name>
<organism evidence="2 3">
    <name type="scientific">Desulfoluna butyratoxydans</name>
    <dbReference type="NCBI Taxonomy" id="231438"/>
    <lineage>
        <taxon>Bacteria</taxon>
        <taxon>Pseudomonadati</taxon>
        <taxon>Thermodesulfobacteriota</taxon>
        <taxon>Desulfobacteria</taxon>
        <taxon>Desulfobacterales</taxon>
        <taxon>Desulfolunaceae</taxon>
        <taxon>Desulfoluna</taxon>
    </lineage>
</organism>
<dbReference type="SUPFAM" id="SSF48452">
    <property type="entry name" value="TPR-like"/>
    <property type="match status" value="1"/>
</dbReference>
<dbReference type="RefSeq" id="WP_180138808.1">
    <property type="nucleotide sequence ID" value="NZ_CAADHO010000002.1"/>
</dbReference>
<evidence type="ECO:0000313" key="3">
    <source>
        <dbReference type="Proteomes" id="UP000507962"/>
    </source>
</evidence>
<dbReference type="InterPro" id="IPR011990">
    <property type="entry name" value="TPR-like_helical_dom_sf"/>
</dbReference>
<dbReference type="Proteomes" id="UP000507962">
    <property type="component" value="Unassembled WGS sequence"/>
</dbReference>
<evidence type="ECO:0000313" key="2">
    <source>
        <dbReference type="EMBL" id="VFQ44084.1"/>
    </source>
</evidence>
<keyword evidence="3" id="KW-1185">Reference proteome</keyword>
<proteinExistence type="predicted"/>
<keyword evidence="1" id="KW-1133">Transmembrane helix</keyword>
<accession>A0A4U8YL16</accession>
<sequence>MQKENPQAVAEKDRFVEFVEKTLVAVREHKSQVTLGVAGVVLCLVLVAGTGLYRHKAARQASLAFQTLKVDFQALEAKEGREVALQRWLGQAPDALASIKGGAATYDAALLWYGGLAFESGDFESASAWYASAAKGFDSGSALRNIALCGQAQALEGLGKADEAASIYEKVRSSAATVKQEEATFLLARIKEKSGDTQGAESLYREILESPSASLYKDLAAEKVAGK</sequence>
<feature type="transmembrane region" description="Helical" evidence="1">
    <location>
        <begin position="33"/>
        <end position="53"/>
    </location>
</feature>
<dbReference type="AlphaFoldDB" id="A0A4U8YL16"/>
<evidence type="ECO:0000256" key="1">
    <source>
        <dbReference type="SAM" id="Phobius"/>
    </source>
</evidence>
<gene>
    <name evidence="2" type="ORF">MSL71_17280</name>
</gene>
<dbReference type="EMBL" id="CAADHO010000002">
    <property type="protein sequence ID" value="VFQ44084.1"/>
    <property type="molecule type" value="Genomic_DNA"/>
</dbReference>